<reference evidence="2" key="1">
    <citation type="submission" date="2021-09" db="EMBL/GenBank/DDBJ databases">
        <title>A high-quality genome of the endoparasitic fungus Hirsutella rhossiliensis with a comparison of Hirsutella genomes reveals transposable elements contributing to genome size variation.</title>
        <authorList>
            <person name="Lin R."/>
            <person name="Jiao Y."/>
            <person name="Sun X."/>
            <person name="Ling J."/>
            <person name="Xie B."/>
            <person name="Cheng X."/>
        </authorList>
    </citation>
    <scope>NUCLEOTIDE SEQUENCE</scope>
    <source>
        <strain evidence="2">HR02</strain>
    </source>
</reference>
<proteinExistence type="predicted"/>
<dbReference type="InterPro" id="IPR002937">
    <property type="entry name" value="Amino_oxidase"/>
</dbReference>
<name>A0A9P8SFL6_9HYPO</name>
<accession>A0A9P8SFL6</accession>
<dbReference type="PANTHER" id="PTHR10742">
    <property type="entry name" value="FLAVIN MONOAMINE OXIDASE"/>
    <property type="match status" value="1"/>
</dbReference>
<dbReference type="EMBL" id="JAIZPD010000012">
    <property type="protein sequence ID" value="KAH0959570.1"/>
    <property type="molecule type" value="Genomic_DNA"/>
</dbReference>
<dbReference type="Gene3D" id="3.50.50.60">
    <property type="entry name" value="FAD/NAD(P)-binding domain"/>
    <property type="match status" value="1"/>
</dbReference>
<dbReference type="InterPro" id="IPR036188">
    <property type="entry name" value="FAD/NAD-bd_sf"/>
</dbReference>
<dbReference type="SUPFAM" id="SSF51905">
    <property type="entry name" value="FAD/NAD(P)-binding domain"/>
    <property type="match status" value="1"/>
</dbReference>
<dbReference type="PANTHER" id="PTHR10742:SF414">
    <property type="entry name" value="CONTAINING AMINE OXIDASE, PUTATIVE (AFU_ORTHOLOGUE AFUA_3G12150)-RELATED"/>
    <property type="match status" value="1"/>
</dbReference>
<comment type="caution">
    <text evidence="2">The sequence shown here is derived from an EMBL/GenBank/DDBJ whole genome shotgun (WGS) entry which is preliminary data.</text>
</comment>
<dbReference type="InterPro" id="IPR050281">
    <property type="entry name" value="Flavin_monoamine_oxidase"/>
</dbReference>
<dbReference type="GO" id="GO:0006338">
    <property type="term" value="P:chromatin remodeling"/>
    <property type="evidence" value="ECO:0007669"/>
    <property type="project" value="TreeGrafter"/>
</dbReference>
<organism evidence="2 3">
    <name type="scientific">Hirsutella rhossiliensis</name>
    <dbReference type="NCBI Taxonomy" id="111463"/>
    <lineage>
        <taxon>Eukaryota</taxon>
        <taxon>Fungi</taxon>
        <taxon>Dikarya</taxon>
        <taxon>Ascomycota</taxon>
        <taxon>Pezizomycotina</taxon>
        <taxon>Sordariomycetes</taxon>
        <taxon>Hypocreomycetidae</taxon>
        <taxon>Hypocreales</taxon>
        <taxon>Ophiocordycipitaceae</taxon>
        <taxon>Hirsutella</taxon>
    </lineage>
</organism>
<dbReference type="PRINTS" id="PR00419">
    <property type="entry name" value="ADXRDTASE"/>
</dbReference>
<dbReference type="RefSeq" id="XP_044717083.1">
    <property type="nucleotide sequence ID" value="XM_044867823.1"/>
</dbReference>
<evidence type="ECO:0000259" key="1">
    <source>
        <dbReference type="Pfam" id="PF01593"/>
    </source>
</evidence>
<dbReference type="OrthoDB" id="5046242at2759"/>
<dbReference type="GO" id="GO:0016491">
    <property type="term" value="F:oxidoreductase activity"/>
    <property type="evidence" value="ECO:0007669"/>
    <property type="project" value="InterPro"/>
</dbReference>
<dbReference type="GO" id="GO:0050660">
    <property type="term" value="F:flavin adenine dinucleotide binding"/>
    <property type="evidence" value="ECO:0007669"/>
    <property type="project" value="TreeGrafter"/>
</dbReference>
<dbReference type="Proteomes" id="UP000824596">
    <property type="component" value="Unassembled WGS sequence"/>
</dbReference>
<protein>
    <submittedName>
        <fullName evidence="2">Flavin containing amine oxidoreductase domain-containing protein</fullName>
    </submittedName>
</protein>
<gene>
    <name evidence="2" type="ORF">HRG_09352</name>
</gene>
<dbReference type="GeneID" id="68358481"/>
<dbReference type="Gene3D" id="3.90.660.10">
    <property type="match status" value="1"/>
</dbReference>
<dbReference type="Pfam" id="PF01593">
    <property type="entry name" value="Amino_oxidase"/>
    <property type="match status" value="1"/>
</dbReference>
<dbReference type="AlphaFoldDB" id="A0A9P8SFL6"/>
<dbReference type="SUPFAM" id="SSF54373">
    <property type="entry name" value="FAD-linked reductases, C-terminal domain"/>
    <property type="match status" value="1"/>
</dbReference>
<keyword evidence="3" id="KW-1185">Reference proteome</keyword>
<dbReference type="GO" id="GO:0003682">
    <property type="term" value="F:chromatin binding"/>
    <property type="evidence" value="ECO:0007669"/>
    <property type="project" value="TreeGrafter"/>
</dbReference>
<evidence type="ECO:0000313" key="3">
    <source>
        <dbReference type="Proteomes" id="UP000824596"/>
    </source>
</evidence>
<feature type="domain" description="Amine oxidase" evidence="1">
    <location>
        <begin position="118"/>
        <end position="583"/>
    </location>
</feature>
<evidence type="ECO:0000313" key="2">
    <source>
        <dbReference type="EMBL" id="KAH0959570.1"/>
    </source>
</evidence>
<sequence>MPDICAALLPIAAPPSFLAFNIRARYSPTLLAFHASLAASSLPRFLATMDAYSICYTSPSHRGSSRIYQDLRSARPYTVPSRHRDQLLRNMTAMDASSQCSSREPVARPHVAVVGAGLSGLRCADMLLQHGFKVTVIEARSRVGGRLHQEVLPNGHLVDVGPNWIHGTSDNPMHELAKQTKTVAGRWDTTSYVFGESGALFPVPQGERYSDAIWDIIQDAFKHSNRSTTDIDSAKSLADFFLDKVAEKIPETEPDFEHKRRVVLQMSEMWGAFIGSPVSRQSLKFFWLEECIEGENLFCAGTYKKILDMVTKPVLTGADILLNTQAQRIFGRRESKDDKVRVQLAADSVDSPPLSFDEVVVTCPLGWLKRNLDAFEPPLPIRLERAIGSIGYGCLEKVYISFPKAFWLCQEGDDRKVQGFVQWLSPDYAPSSNPDWWNQEAVELASLAPETAHPTLLFYMFGEQSKHLTTSVAQLKDQADKDRFLFDFFKPYYSRLPHYSEESDECRPTGCLATDWMHDELAGFGSYSNFQVGLEEGDADIETMRKGLPDRGLWFAGEHTAPFVALGTATGAYWSGESVGRRIAEAYGRMPGLKKAE</sequence>